<dbReference type="AlphaFoldDB" id="A0AAV4ZJW5"/>
<evidence type="ECO:0000313" key="2">
    <source>
        <dbReference type="Proteomes" id="UP001055247"/>
    </source>
</evidence>
<comment type="caution">
    <text evidence="1">The sequence shown here is derived from an EMBL/GenBank/DDBJ whole genome shotgun (WGS) entry which is preliminary data.</text>
</comment>
<protein>
    <submittedName>
        <fullName evidence="1">Uncharacterized protein</fullName>
    </submittedName>
</protein>
<gene>
    <name evidence="1" type="ORF">BHAOGJBA_2208</name>
</gene>
<dbReference type="EMBL" id="BPQO01000007">
    <property type="protein sequence ID" value="GJD88687.1"/>
    <property type="molecule type" value="Genomic_DNA"/>
</dbReference>
<reference evidence="1" key="1">
    <citation type="journal article" date="2016" name="Front. Microbiol.">
        <title>Genome Sequence of the Piezophilic, Mesophilic Sulfate-Reducing Bacterium Desulfovibrio indicus J2T.</title>
        <authorList>
            <person name="Cao J."/>
            <person name="Maignien L."/>
            <person name="Shao Z."/>
            <person name="Alain K."/>
            <person name="Jebbar M."/>
        </authorList>
    </citation>
    <scope>NUCLEOTIDE SEQUENCE</scope>
    <source>
        <strain evidence="1">DSM 16372</strain>
    </source>
</reference>
<evidence type="ECO:0000313" key="1">
    <source>
        <dbReference type="EMBL" id="GJD88687.1"/>
    </source>
</evidence>
<proteinExistence type="predicted"/>
<dbReference type="RefSeq" id="WP_238230008.1">
    <property type="nucleotide sequence ID" value="NZ_BPQO01000007.1"/>
</dbReference>
<keyword evidence="2" id="KW-1185">Reference proteome</keyword>
<organism evidence="1 2">
    <name type="scientific">Methylobacterium hispanicum</name>
    <dbReference type="NCBI Taxonomy" id="270350"/>
    <lineage>
        <taxon>Bacteria</taxon>
        <taxon>Pseudomonadati</taxon>
        <taxon>Pseudomonadota</taxon>
        <taxon>Alphaproteobacteria</taxon>
        <taxon>Hyphomicrobiales</taxon>
        <taxon>Methylobacteriaceae</taxon>
        <taxon>Methylobacterium</taxon>
    </lineage>
</organism>
<dbReference type="Proteomes" id="UP001055247">
    <property type="component" value="Unassembled WGS sequence"/>
</dbReference>
<sequence length="92" mass="10342">MDGRERLALWRALTPGQRAMLCRLDRDGPLLTLKPWEMRTIRSLLERGLVRPRPPSRVGRETAGLWHLSARGLRILPRPPAGGGTAEVRDSP</sequence>
<accession>A0AAV4ZJW5</accession>
<name>A0AAV4ZJW5_9HYPH</name>
<reference evidence="1" key="2">
    <citation type="submission" date="2021-08" db="EMBL/GenBank/DDBJ databases">
        <authorList>
            <person name="Tani A."/>
            <person name="Ola A."/>
            <person name="Ogura Y."/>
            <person name="Katsura K."/>
            <person name="Hayashi T."/>
        </authorList>
    </citation>
    <scope>NUCLEOTIDE SEQUENCE</scope>
    <source>
        <strain evidence="1">DSM 16372</strain>
    </source>
</reference>